<dbReference type="STRING" id="448386.A0A2V3IGI1"/>
<dbReference type="SUPFAM" id="SSF56112">
    <property type="entry name" value="Protein kinase-like (PK-like)"/>
    <property type="match status" value="1"/>
</dbReference>
<reference evidence="2 3" key="1">
    <citation type="journal article" date="2018" name="Mol. Biol. Evol.">
        <title>Analysis of the draft genome of the red seaweed Gracilariopsis chorda provides insights into genome size evolution in Rhodophyta.</title>
        <authorList>
            <person name="Lee J."/>
            <person name="Yang E.C."/>
            <person name="Graf L."/>
            <person name="Yang J.H."/>
            <person name="Qiu H."/>
            <person name="Zel Zion U."/>
            <person name="Chan C.X."/>
            <person name="Stephens T.G."/>
            <person name="Weber A.P.M."/>
            <person name="Boo G.H."/>
            <person name="Boo S.M."/>
            <person name="Kim K.M."/>
            <person name="Shin Y."/>
            <person name="Jung M."/>
            <person name="Lee S.J."/>
            <person name="Yim H.S."/>
            <person name="Lee J.H."/>
            <person name="Bhattacharya D."/>
            <person name="Yoon H.S."/>
        </authorList>
    </citation>
    <scope>NUCLEOTIDE SEQUENCE [LARGE SCALE GENOMIC DNA]</scope>
    <source>
        <strain evidence="2 3">SKKU-2015</strain>
        <tissue evidence="2">Whole body</tissue>
    </source>
</reference>
<keyword evidence="3" id="KW-1185">Reference proteome</keyword>
<dbReference type="InterPro" id="IPR011009">
    <property type="entry name" value="Kinase-like_dom_sf"/>
</dbReference>
<accession>A0A2V3IGI1</accession>
<protein>
    <submittedName>
        <fullName evidence="2">Casein kinase I</fullName>
    </submittedName>
</protein>
<sequence>MAFDNLIGKEFKDFVLGEKLGESAAGPVFSARNIYSRKPFFAKVSEYVPGKAHPLLKEYNLIQHLHCKGRIISVPRVHYFEEQDNYCVLIMDDVQNTVGRDATGQEITLPIETVLEIASDCVLTLRRIHGMGVIHADLKPTSIVQVAPDSFQIAHFGSSEFFVGGAHEHLEMKVDKNMKGDIRYSSVHTHEQLTRSRRDDLEMLGYVLVKLFKGRLPWDDLIDALNKKSASEMTVDCDGHAIAVSDMNKQVWELKKNTKPEDLCKGMPEVFVKYMEHVRKLGFKDKPSYEEFRVSFQRA</sequence>
<dbReference type="Gene3D" id="1.10.510.10">
    <property type="entry name" value="Transferase(Phosphotransferase) domain 1"/>
    <property type="match status" value="1"/>
</dbReference>
<proteinExistence type="predicted"/>
<keyword evidence="2" id="KW-0418">Kinase</keyword>
<dbReference type="Pfam" id="PF00069">
    <property type="entry name" value="Pkinase"/>
    <property type="match status" value="1"/>
</dbReference>
<dbReference type="AlphaFoldDB" id="A0A2V3IGI1"/>
<dbReference type="InterPro" id="IPR000719">
    <property type="entry name" value="Prot_kinase_dom"/>
</dbReference>
<name>A0A2V3IGI1_9FLOR</name>
<evidence type="ECO:0000259" key="1">
    <source>
        <dbReference type="PROSITE" id="PS50011"/>
    </source>
</evidence>
<keyword evidence="2" id="KW-0808">Transferase</keyword>
<evidence type="ECO:0000313" key="3">
    <source>
        <dbReference type="Proteomes" id="UP000247409"/>
    </source>
</evidence>
<gene>
    <name evidence="2" type="ORF">BWQ96_09088</name>
</gene>
<dbReference type="GO" id="GO:0004672">
    <property type="term" value="F:protein kinase activity"/>
    <property type="evidence" value="ECO:0007669"/>
    <property type="project" value="InterPro"/>
</dbReference>
<dbReference type="SMART" id="SM00220">
    <property type="entry name" value="S_TKc"/>
    <property type="match status" value="1"/>
</dbReference>
<dbReference type="GO" id="GO:0005524">
    <property type="term" value="F:ATP binding"/>
    <property type="evidence" value="ECO:0007669"/>
    <property type="project" value="InterPro"/>
</dbReference>
<dbReference type="PROSITE" id="PS50011">
    <property type="entry name" value="PROTEIN_KINASE_DOM"/>
    <property type="match status" value="1"/>
</dbReference>
<feature type="domain" description="Protein kinase" evidence="1">
    <location>
        <begin position="14"/>
        <end position="299"/>
    </location>
</feature>
<dbReference type="Proteomes" id="UP000247409">
    <property type="component" value="Unassembled WGS sequence"/>
</dbReference>
<comment type="caution">
    <text evidence="2">The sequence shown here is derived from an EMBL/GenBank/DDBJ whole genome shotgun (WGS) entry which is preliminary data.</text>
</comment>
<dbReference type="EMBL" id="NBIV01000228">
    <property type="protein sequence ID" value="PXF41194.1"/>
    <property type="molecule type" value="Genomic_DNA"/>
</dbReference>
<organism evidence="2 3">
    <name type="scientific">Gracilariopsis chorda</name>
    <dbReference type="NCBI Taxonomy" id="448386"/>
    <lineage>
        <taxon>Eukaryota</taxon>
        <taxon>Rhodophyta</taxon>
        <taxon>Florideophyceae</taxon>
        <taxon>Rhodymeniophycidae</taxon>
        <taxon>Gracilariales</taxon>
        <taxon>Gracilariaceae</taxon>
        <taxon>Gracilariopsis</taxon>
    </lineage>
</organism>
<dbReference type="InterPro" id="IPR050235">
    <property type="entry name" value="CK1_Ser-Thr_kinase"/>
</dbReference>
<evidence type="ECO:0000313" key="2">
    <source>
        <dbReference type="EMBL" id="PXF41194.1"/>
    </source>
</evidence>
<dbReference type="PANTHER" id="PTHR11909">
    <property type="entry name" value="CASEIN KINASE-RELATED"/>
    <property type="match status" value="1"/>
</dbReference>
<dbReference type="OrthoDB" id="1171at2759"/>